<feature type="domain" description="WSC" evidence="8">
    <location>
        <begin position="18"/>
        <end position="104"/>
    </location>
</feature>
<dbReference type="Proteomes" id="UP001392437">
    <property type="component" value="Unassembled WGS sequence"/>
</dbReference>
<evidence type="ECO:0000256" key="6">
    <source>
        <dbReference type="ARBA" id="ARBA00023180"/>
    </source>
</evidence>
<accession>A0AAW0R308</accession>
<dbReference type="EMBL" id="JAQQWP010000003">
    <property type="protein sequence ID" value="KAK8123334.1"/>
    <property type="molecule type" value="Genomic_DNA"/>
</dbReference>
<sequence length="104" mass="10795">MKSFAAIVLLGACAVAQAETYVGCFSTAVSSHSATSQFMSYGFCESECKKQCGAVAMAISGNLCHCGKLPAQSDLVDDAKCNQPCPGFDTQNCGGDNTFSVFTI</sequence>
<gene>
    <name evidence="9" type="ORF">PG999_003252</name>
</gene>
<keyword evidence="4" id="KW-1133">Transmembrane helix</keyword>
<dbReference type="PROSITE" id="PS51212">
    <property type="entry name" value="WSC"/>
    <property type="match status" value="1"/>
</dbReference>
<evidence type="ECO:0000256" key="1">
    <source>
        <dbReference type="ARBA" id="ARBA00004167"/>
    </source>
</evidence>
<protein>
    <recommendedName>
        <fullName evidence="8">WSC domain-containing protein</fullName>
    </recommendedName>
</protein>
<evidence type="ECO:0000256" key="4">
    <source>
        <dbReference type="ARBA" id="ARBA00022989"/>
    </source>
</evidence>
<evidence type="ECO:0000259" key="8">
    <source>
        <dbReference type="PROSITE" id="PS51212"/>
    </source>
</evidence>
<name>A0AAW0R308_9PEZI</name>
<feature type="chain" id="PRO_5043956899" description="WSC domain-containing protein" evidence="7">
    <location>
        <begin position="19"/>
        <end position="104"/>
    </location>
</feature>
<keyword evidence="5" id="KW-0472">Membrane</keyword>
<evidence type="ECO:0000256" key="7">
    <source>
        <dbReference type="SAM" id="SignalP"/>
    </source>
</evidence>
<evidence type="ECO:0000313" key="10">
    <source>
        <dbReference type="Proteomes" id="UP001392437"/>
    </source>
</evidence>
<evidence type="ECO:0000256" key="3">
    <source>
        <dbReference type="ARBA" id="ARBA00022729"/>
    </source>
</evidence>
<dbReference type="PANTHER" id="PTHR24269">
    <property type="entry name" value="KREMEN PROTEIN"/>
    <property type="match status" value="1"/>
</dbReference>
<dbReference type="SMART" id="SM00321">
    <property type="entry name" value="WSC"/>
    <property type="match status" value="1"/>
</dbReference>
<dbReference type="InterPro" id="IPR051836">
    <property type="entry name" value="Kremen_rcpt"/>
</dbReference>
<keyword evidence="10" id="KW-1185">Reference proteome</keyword>
<keyword evidence="3 7" id="KW-0732">Signal</keyword>
<reference evidence="9 10" key="1">
    <citation type="submission" date="2023-01" db="EMBL/GenBank/DDBJ databases">
        <title>Analysis of 21 Apiospora genomes using comparative genomics revels a genus with tremendous synthesis potential of carbohydrate active enzymes and secondary metabolites.</title>
        <authorList>
            <person name="Sorensen T."/>
        </authorList>
    </citation>
    <scope>NUCLEOTIDE SEQUENCE [LARGE SCALE GENOMIC DNA]</scope>
    <source>
        <strain evidence="9 10">CBS 117206</strain>
    </source>
</reference>
<feature type="signal peptide" evidence="7">
    <location>
        <begin position="1"/>
        <end position="18"/>
    </location>
</feature>
<proteinExistence type="predicted"/>
<evidence type="ECO:0000256" key="5">
    <source>
        <dbReference type="ARBA" id="ARBA00023136"/>
    </source>
</evidence>
<dbReference type="Pfam" id="PF01822">
    <property type="entry name" value="WSC"/>
    <property type="match status" value="1"/>
</dbReference>
<keyword evidence="6" id="KW-0325">Glycoprotein</keyword>
<evidence type="ECO:0000256" key="2">
    <source>
        <dbReference type="ARBA" id="ARBA00022692"/>
    </source>
</evidence>
<dbReference type="GO" id="GO:0005886">
    <property type="term" value="C:plasma membrane"/>
    <property type="evidence" value="ECO:0007669"/>
    <property type="project" value="TreeGrafter"/>
</dbReference>
<dbReference type="AlphaFoldDB" id="A0AAW0R308"/>
<comment type="subcellular location">
    <subcellularLocation>
        <location evidence="1">Membrane</location>
        <topology evidence="1">Single-pass membrane protein</topology>
    </subcellularLocation>
</comment>
<evidence type="ECO:0000313" key="9">
    <source>
        <dbReference type="EMBL" id="KAK8123334.1"/>
    </source>
</evidence>
<organism evidence="9 10">
    <name type="scientific">Apiospora kogelbergensis</name>
    <dbReference type="NCBI Taxonomy" id="1337665"/>
    <lineage>
        <taxon>Eukaryota</taxon>
        <taxon>Fungi</taxon>
        <taxon>Dikarya</taxon>
        <taxon>Ascomycota</taxon>
        <taxon>Pezizomycotina</taxon>
        <taxon>Sordariomycetes</taxon>
        <taxon>Xylariomycetidae</taxon>
        <taxon>Amphisphaeriales</taxon>
        <taxon>Apiosporaceae</taxon>
        <taxon>Apiospora</taxon>
    </lineage>
</organism>
<comment type="caution">
    <text evidence="9">The sequence shown here is derived from an EMBL/GenBank/DDBJ whole genome shotgun (WGS) entry which is preliminary data.</text>
</comment>
<dbReference type="InterPro" id="IPR002889">
    <property type="entry name" value="WSC_carb-bd"/>
</dbReference>
<keyword evidence="2" id="KW-0812">Transmembrane</keyword>
<dbReference type="PANTHER" id="PTHR24269:SF16">
    <property type="entry name" value="PROTEIN SLG1"/>
    <property type="match status" value="1"/>
</dbReference>